<geneLocation type="plasmid" evidence="1 2">
    <name>unnamed1836</name>
</geneLocation>
<proteinExistence type="predicted"/>
<reference evidence="1 2" key="1">
    <citation type="submission" date="2020-09" db="EMBL/GenBank/DDBJ databases">
        <title>Resistance determinants and their genetic context in bacteria from a longitudinal study of pigs reared under conventional and antibiotic-free husbandry practices.</title>
        <authorList>
            <person name="Poulin-Laprade D."/>
            <person name="Brouard J.-S."/>
            <person name="Gagnon N."/>
            <person name="Turcotte A."/>
            <person name="Langlois A."/>
            <person name="Matte J.J."/>
            <person name="Carrillo C.D."/>
            <person name="Zaheer R."/>
            <person name="McAllister T."/>
            <person name="Topp E."/>
            <person name="Talbot G."/>
        </authorList>
    </citation>
    <scope>NUCLEOTIDE SEQUENCE [LARGE SCALE GENOMIC DNA]</scope>
    <source>
        <strain evidence="1 2">Res13-Abat-PEA21-P4-01-A</strain>
        <plasmid evidence="1 2">unnamed1836</plasmid>
    </source>
</reference>
<keyword evidence="1" id="KW-0614">Plasmid</keyword>
<accession>A0A7S8ZVZ4</accession>
<dbReference type="Proteomes" id="UP000594659">
    <property type="component" value="Plasmid unnamed1836"/>
</dbReference>
<protein>
    <submittedName>
        <fullName evidence="1">Uncharacterized protein</fullName>
    </submittedName>
</protein>
<sequence length="221" mass="25596">MPNKQEKMTAFGQFRILKIGTKYIQAELIGSVKNYQAQLVKNALLSDIEIGATIFLRVNDQSTQNRYGTKVQFEPIELLTDQAEIEKYILADRKRVAEIYIQAAQENLDKGWYSGDAIDKALFFSASHPTYTPINIELRHRRLKNIIHACCHYQHKTTEHFIHLCRATIDMYKDEQRLSDLKLSQFEQSIIKIQSDLNLSEENSQQKANEYLSQLKGLLKS</sequence>
<dbReference type="EMBL" id="CP062921">
    <property type="protein sequence ID" value="QPF15338.1"/>
    <property type="molecule type" value="Genomic_DNA"/>
</dbReference>
<evidence type="ECO:0000313" key="2">
    <source>
        <dbReference type="Proteomes" id="UP000594659"/>
    </source>
</evidence>
<evidence type="ECO:0000313" key="1">
    <source>
        <dbReference type="EMBL" id="QPF15338.1"/>
    </source>
</evidence>
<name>A0A7S8ZVZ4_ACIBA</name>
<dbReference type="RefSeq" id="WP_195707816.1">
    <property type="nucleotide sequence ID" value="NZ_CP062921.1"/>
</dbReference>
<gene>
    <name evidence="1" type="ORF">IMO23_19145</name>
</gene>
<dbReference type="AlphaFoldDB" id="A0A7S8ZVZ4"/>
<organism evidence="1 2">
    <name type="scientific">Acinetobacter baumannii</name>
    <dbReference type="NCBI Taxonomy" id="470"/>
    <lineage>
        <taxon>Bacteria</taxon>
        <taxon>Pseudomonadati</taxon>
        <taxon>Pseudomonadota</taxon>
        <taxon>Gammaproteobacteria</taxon>
        <taxon>Moraxellales</taxon>
        <taxon>Moraxellaceae</taxon>
        <taxon>Acinetobacter</taxon>
        <taxon>Acinetobacter calcoaceticus/baumannii complex</taxon>
    </lineage>
</organism>